<reference evidence="2 3" key="1">
    <citation type="submission" date="2016-06" db="EMBL/GenBank/DDBJ databases">
        <title>Acetobacter pasteurianus NBRC 3278 whole genome sequencing project.</title>
        <authorList>
            <person name="Matsutani M."/>
            <person name="Shiwa Y."/>
            <person name="Okamoto-Kainuma A."/>
            <person name="Ishikawa M."/>
            <person name="Koizumi Y."/>
            <person name="Yoshikawa H."/>
            <person name="Yakushi T."/>
            <person name="Matsushita K."/>
        </authorList>
    </citation>
    <scope>NUCLEOTIDE SEQUENCE [LARGE SCALE GENOMIC DNA]</scope>
    <source>
        <strain evidence="2 3">NBRC 3278</strain>
    </source>
</reference>
<evidence type="ECO:0000256" key="1">
    <source>
        <dbReference type="SAM" id="MobiDB-lite"/>
    </source>
</evidence>
<gene>
    <name evidence="2" type="ORF">NBRC3278_3556</name>
</gene>
<evidence type="ECO:0000313" key="3">
    <source>
        <dbReference type="Proteomes" id="UP000287385"/>
    </source>
</evidence>
<name>A0A401X9M6_ACEPA</name>
<dbReference type="AlphaFoldDB" id="A0A401X9M6"/>
<evidence type="ECO:0000313" key="2">
    <source>
        <dbReference type="EMBL" id="GCD64463.1"/>
    </source>
</evidence>
<protein>
    <submittedName>
        <fullName evidence="2">Uncharacterized protein</fullName>
    </submittedName>
</protein>
<keyword evidence="3" id="KW-1185">Reference proteome</keyword>
<feature type="region of interest" description="Disordered" evidence="1">
    <location>
        <begin position="1"/>
        <end position="38"/>
    </location>
</feature>
<proteinExistence type="predicted"/>
<organism evidence="2 3">
    <name type="scientific">Acetobacter pasteurianus NBRC 3278</name>
    <dbReference type="NCBI Taxonomy" id="1226660"/>
    <lineage>
        <taxon>Bacteria</taxon>
        <taxon>Pseudomonadati</taxon>
        <taxon>Pseudomonadota</taxon>
        <taxon>Alphaproteobacteria</taxon>
        <taxon>Acetobacterales</taxon>
        <taxon>Acetobacteraceae</taxon>
        <taxon>Acetobacter</taxon>
    </lineage>
</organism>
<feature type="compositionally biased region" description="Polar residues" evidence="1">
    <location>
        <begin position="16"/>
        <end position="38"/>
    </location>
</feature>
<sequence length="69" mass="7693">MHSNPAGAALDLLKTQIENQPKSSQSNRQKPEINSQAYQSRVLRSLHIPQAEIIKSTAAKPKWALQASW</sequence>
<comment type="caution">
    <text evidence="2">The sequence shown here is derived from an EMBL/GenBank/DDBJ whole genome shotgun (WGS) entry which is preliminary data.</text>
</comment>
<dbReference type="EMBL" id="BDEV01000259">
    <property type="protein sequence ID" value="GCD64463.1"/>
    <property type="molecule type" value="Genomic_DNA"/>
</dbReference>
<dbReference type="Proteomes" id="UP000287385">
    <property type="component" value="Unassembled WGS sequence"/>
</dbReference>
<accession>A0A401X9M6</accession>